<dbReference type="OrthoDB" id="9792788at2"/>
<dbReference type="InterPro" id="IPR007313">
    <property type="entry name" value="FxsA"/>
</dbReference>
<organism evidence="3 4">
    <name type="scientific">Niveispirillum lacus</name>
    <dbReference type="NCBI Taxonomy" id="1981099"/>
    <lineage>
        <taxon>Bacteria</taxon>
        <taxon>Pseudomonadati</taxon>
        <taxon>Pseudomonadota</taxon>
        <taxon>Alphaproteobacteria</taxon>
        <taxon>Rhodospirillales</taxon>
        <taxon>Azospirillaceae</taxon>
        <taxon>Niveispirillum</taxon>
    </lineage>
</organism>
<feature type="transmembrane region" description="Helical" evidence="2">
    <location>
        <begin position="27"/>
        <end position="45"/>
    </location>
</feature>
<gene>
    <name evidence="3" type="ORF">CHU95_06850</name>
</gene>
<dbReference type="NCBIfam" id="NF008528">
    <property type="entry name" value="PRK11463.1-2"/>
    <property type="match status" value="1"/>
</dbReference>
<dbReference type="PANTHER" id="PTHR35335:SF1">
    <property type="entry name" value="UPF0716 PROTEIN FXSA"/>
    <property type="match status" value="1"/>
</dbReference>
<feature type="transmembrane region" description="Helical" evidence="2">
    <location>
        <begin position="71"/>
        <end position="90"/>
    </location>
</feature>
<keyword evidence="2" id="KW-0812">Transmembrane</keyword>
<dbReference type="AlphaFoldDB" id="A0A255Z3E0"/>
<protein>
    <recommendedName>
        <fullName evidence="5">Exlusion protein FxsA</fullName>
    </recommendedName>
</protein>
<keyword evidence="2" id="KW-1133">Transmembrane helix</keyword>
<dbReference type="EMBL" id="NOXU01000024">
    <property type="protein sequence ID" value="OYQ35966.1"/>
    <property type="molecule type" value="Genomic_DNA"/>
</dbReference>
<dbReference type="PANTHER" id="PTHR35335">
    <property type="entry name" value="UPF0716 PROTEIN FXSA"/>
    <property type="match status" value="1"/>
</dbReference>
<evidence type="ECO:0000256" key="2">
    <source>
        <dbReference type="SAM" id="Phobius"/>
    </source>
</evidence>
<proteinExistence type="predicted"/>
<evidence type="ECO:0000256" key="1">
    <source>
        <dbReference type="SAM" id="MobiDB-lite"/>
    </source>
</evidence>
<keyword evidence="2" id="KW-0472">Membrane</keyword>
<feature type="region of interest" description="Disordered" evidence="1">
    <location>
        <begin position="121"/>
        <end position="166"/>
    </location>
</feature>
<sequence>MRFLLPLLILPLLEIAGFAWVGSQIGALNTVLLVLLSGIVGVLLLQRTGLESVRRAQVGLRTGETEPMRDMFKGLCMAFSAILFLIPGFITDILGLILFLPPVRAALLARMTIFMQVNGQPVRSRPRPAGRQPVIDVDYQDVSTPGASDQAGDLPPPDSKWRPPSP</sequence>
<accession>A0A255Z3E0</accession>
<name>A0A255Z3E0_9PROT</name>
<dbReference type="RefSeq" id="WP_094455032.1">
    <property type="nucleotide sequence ID" value="NZ_NOXU01000024.1"/>
</dbReference>
<reference evidence="3 4" key="1">
    <citation type="submission" date="2017-07" db="EMBL/GenBank/DDBJ databases">
        <title>Niveispirillum cyanobacteriorum sp. nov., isolated from cyanobacterial aggregates in a eutrophic lake.</title>
        <authorList>
            <person name="Cai H."/>
        </authorList>
    </citation>
    <scope>NUCLEOTIDE SEQUENCE [LARGE SCALE GENOMIC DNA]</scope>
    <source>
        <strain evidence="4">TH1-14</strain>
    </source>
</reference>
<evidence type="ECO:0000313" key="4">
    <source>
        <dbReference type="Proteomes" id="UP000216998"/>
    </source>
</evidence>
<comment type="caution">
    <text evidence="3">The sequence shown here is derived from an EMBL/GenBank/DDBJ whole genome shotgun (WGS) entry which is preliminary data.</text>
</comment>
<feature type="compositionally biased region" description="Pro residues" evidence="1">
    <location>
        <begin position="154"/>
        <end position="166"/>
    </location>
</feature>
<dbReference type="Pfam" id="PF04186">
    <property type="entry name" value="FxsA"/>
    <property type="match status" value="1"/>
</dbReference>
<evidence type="ECO:0000313" key="3">
    <source>
        <dbReference type="EMBL" id="OYQ35966.1"/>
    </source>
</evidence>
<dbReference type="Proteomes" id="UP000216998">
    <property type="component" value="Unassembled WGS sequence"/>
</dbReference>
<dbReference type="GO" id="GO:0016020">
    <property type="term" value="C:membrane"/>
    <property type="evidence" value="ECO:0007669"/>
    <property type="project" value="InterPro"/>
</dbReference>
<evidence type="ECO:0008006" key="5">
    <source>
        <dbReference type="Google" id="ProtNLM"/>
    </source>
</evidence>
<keyword evidence="4" id="KW-1185">Reference proteome</keyword>